<evidence type="ECO:0000313" key="2">
    <source>
        <dbReference type="EMBL" id="KAK8001241.1"/>
    </source>
</evidence>
<evidence type="ECO:0000313" key="3">
    <source>
        <dbReference type="Proteomes" id="UP001396898"/>
    </source>
</evidence>
<feature type="compositionally biased region" description="Polar residues" evidence="1">
    <location>
        <begin position="130"/>
        <end position="141"/>
    </location>
</feature>
<reference evidence="2 3" key="1">
    <citation type="submission" date="2023-01" db="EMBL/GenBank/DDBJ databases">
        <title>Analysis of 21 Apiospora genomes using comparative genomics revels a genus with tremendous synthesis potential of carbohydrate active enzymes and secondary metabolites.</title>
        <authorList>
            <person name="Sorensen T."/>
        </authorList>
    </citation>
    <scope>NUCLEOTIDE SEQUENCE [LARGE SCALE GENOMIC DNA]</scope>
    <source>
        <strain evidence="2 3">CBS 20057</strain>
    </source>
</reference>
<feature type="region of interest" description="Disordered" evidence="1">
    <location>
        <begin position="1"/>
        <end position="245"/>
    </location>
</feature>
<accession>A0ABR1R641</accession>
<protein>
    <submittedName>
        <fullName evidence="2">Uncharacterized protein</fullName>
    </submittedName>
</protein>
<feature type="compositionally biased region" description="Polar residues" evidence="1">
    <location>
        <begin position="95"/>
        <end position="123"/>
    </location>
</feature>
<keyword evidence="3" id="KW-1185">Reference proteome</keyword>
<gene>
    <name evidence="2" type="ORF">PG991_013463</name>
</gene>
<evidence type="ECO:0000256" key="1">
    <source>
        <dbReference type="SAM" id="MobiDB-lite"/>
    </source>
</evidence>
<dbReference type="Proteomes" id="UP001396898">
    <property type="component" value="Unassembled WGS sequence"/>
</dbReference>
<dbReference type="EMBL" id="JAQQWI010000018">
    <property type="protein sequence ID" value="KAK8001241.1"/>
    <property type="molecule type" value="Genomic_DNA"/>
</dbReference>
<proteinExistence type="predicted"/>
<comment type="caution">
    <text evidence="2">The sequence shown here is derived from an EMBL/GenBank/DDBJ whole genome shotgun (WGS) entry which is preliminary data.</text>
</comment>
<feature type="compositionally biased region" description="Basic residues" evidence="1">
    <location>
        <begin position="1"/>
        <end position="12"/>
    </location>
</feature>
<sequence length="245" mass="25463">MAPRGGQRKRKIISGSGRQQTLDGHFAPIPAPPKAPSLAHNSQSVPAIQPSATPPVAGHHVDAPMNFPAAPATAPVPPSSSANSSQTTAIFMLPTPQSSLRHLSRQASTPSHLPHRMQQSTLSFAPVSRGSDSTYSAQSGTHGVGGPGQSTNSREVIDISSDSDHDANHQRPPVNQGPPSSPLFCPSIEMQDSDHAGPPDFSDSPYHIDSPIGPPSLPSGDLLIPGPSQPDHRLPSDPASDSESD</sequence>
<feature type="compositionally biased region" description="Low complexity" evidence="1">
    <location>
        <begin position="68"/>
        <end position="85"/>
    </location>
</feature>
<name>A0ABR1R641_9PEZI</name>
<organism evidence="2 3">
    <name type="scientific">Apiospora marii</name>
    <dbReference type="NCBI Taxonomy" id="335849"/>
    <lineage>
        <taxon>Eukaryota</taxon>
        <taxon>Fungi</taxon>
        <taxon>Dikarya</taxon>
        <taxon>Ascomycota</taxon>
        <taxon>Pezizomycotina</taxon>
        <taxon>Sordariomycetes</taxon>
        <taxon>Xylariomycetidae</taxon>
        <taxon>Amphisphaeriales</taxon>
        <taxon>Apiosporaceae</taxon>
        <taxon>Apiospora</taxon>
    </lineage>
</organism>